<dbReference type="InterPro" id="IPR040239">
    <property type="entry name" value="HcpB-like"/>
</dbReference>
<dbReference type="InterPro" id="IPR006597">
    <property type="entry name" value="Sel1-like"/>
</dbReference>
<gene>
    <name evidence="5" type="ORF">HHI_03232</name>
</gene>
<dbReference type="InterPro" id="IPR011990">
    <property type="entry name" value="TPR-like_helical_dom_sf"/>
</dbReference>
<proteinExistence type="inferred from homology"/>
<keyword evidence="4" id="KW-0732">Signal</keyword>
<dbReference type="SUPFAM" id="SSF81901">
    <property type="entry name" value="HCP-like"/>
    <property type="match status" value="2"/>
</dbReference>
<evidence type="ECO:0000313" key="5">
    <source>
        <dbReference type="EMBL" id="KCZ95751.1"/>
    </source>
</evidence>
<feature type="region of interest" description="Disordered" evidence="3">
    <location>
        <begin position="386"/>
        <end position="405"/>
    </location>
</feature>
<accession>A0A059FYQ4</accession>
<dbReference type="AlphaFoldDB" id="A0A059FYQ4"/>
<dbReference type="EMBL" id="ARYI01000002">
    <property type="protein sequence ID" value="KCZ95751.1"/>
    <property type="molecule type" value="Genomic_DNA"/>
</dbReference>
<dbReference type="Proteomes" id="UP000025061">
    <property type="component" value="Unassembled WGS sequence"/>
</dbReference>
<organism evidence="5 6">
    <name type="scientific">Hyphomonas hirschiana VP5</name>
    <dbReference type="NCBI Taxonomy" id="1280951"/>
    <lineage>
        <taxon>Bacteria</taxon>
        <taxon>Pseudomonadati</taxon>
        <taxon>Pseudomonadota</taxon>
        <taxon>Alphaproteobacteria</taxon>
        <taxon>Hyphomonadales</taxon>
        <taxon>Hyphomonadaceae</taxon>
        <taxon>Hyphomonas</taxon>
    </lineage>
</organism>
<feature type="signal peptide" evidence="4">
    <location>
        <begin position="1"/>
        <end position="23"/>
    </location>
</feature>
<comment type="caution">
    <text evidence="5">The sequence shown here is derived from an EMBL/GenBank/DDBJ whole genome shotgun (WGS) entry which is preliminary data.</text>
</comment>
<evidence type="ECO:0000256" key="1">
    <source>
        <dbReference type="ARBA" id="ARBA00008486"/>
    </source>
</evidence>
<evidence type="ECO:0000313" key="6">
    <source>
        <dbReference type="Proteomes" id="UP000025061"/>
    </source>
</evidence>
<dbReference type="SMART" id="SM00671">
    <property type="entry name" value="SEL1"/>
    <property type="match status" value="3"/>
</dbReference>
<dbReference type="PANTHER" id="PTHR13891:SF1">
    <property type="entry name" value="CYTOCHROME C OXIDASE ASSEMBLY FACTOR 7"/>
    <property type="match status" value="1"/>
</dbReference>
<dbReference type="PANTHER" id="PTHR13891">
    <property type="entry name" value="CYTOCHROME C OXIDASE ASSEMBLY FACTOR 7"/>
    <property type="match status" value="1"/>
</dbReference>
<dbReference type="OrthoDB" id="7615610at2"/>
<evidence type="ECO:0000256" key="3">
    <source>
        <dbReference type="SAM" id="MobiDB-lite"/>
    </source>
</evidence>
<sequence length="433" mass="45514">MRLPLLAAATAAALFLLAAPASAQTESEPACNAGDAEACFYTGAEYAQGMGVLEDKQKAVTYFLKACDGGIPDGCSTSGVLIRAGEGNLEKDVIKGVEYQERACAMGHVDGCEWALGNRISATSEAYDLKKAIATARAGCEAGVEKACSWGRNWSWDGSKGKYPDMINMIDAGWFAERDCAKGDIMGCYIAEQAYANPESVAFDAAKGLKYSLINCNDKGNEGSCRNVGGVYLDIGEEKLGTEYMRKACGMGHEEACIVAADWERYLAEVAARDARIAARDKAINDLVSAGRYGDAVATALHQLGSKEHAQKAALAARSAGAMGQIQTADLYALALWFPSGSVRAAADAEMSARGTGLEGTFGTGTNEPGMADARWKDLYGSSAPRYSSSSSAPSAPQSSVLSASDAAAQTREKYRWAHCTMKGSNQSAAVCQ</sequence>
<comment type="similarity">
    <text evidence="1">Belongs to the hcp beta-lactamase family.</text>
</comment>
<keyword evidence="6" id="KW-1185">Reference proteome</keyword>
<dbReference type="Gene3D" id="1.25.40.10">
    <property type="entry name" value="Tetratricopeptide repeat domain"/>
    <property type="match status" value="2"/>
</dbReference>
<feature type="chain" id="PRO_5039945882" evidence="4">
    <location>
        <begin position="24"/>
        <end position="433"/>
    </location>
</feature>
<reference evidence="5 6" key="1">
    <citation type="submission" date="2013-04" db="EMBL/GenBank/DDBJ databases">
        <title>Hyphomonas hirschiana VP5 Genome Sequencing.</title>
        <authorList>
            <person name="Lai Q."/>
            <person name="Shao Z."/>
        </authorList>
    </citation>
    <scope>NUCLEOTIDE SEQUENCE [LARGE SCALE GENOMIC DNA]</scope>
    <source>
        <strain evidence="5 6">VP5</strain>
    </source>
</reference>
<name>A0A059FYQ4_9PROT</name>
<protein>
    <submittedName>
        <fullName evidence="5">Beta-lactamase family protein</fullName>
    </submittedName>
</protein>
<dbReference type="PATRIC" id="fig|1280951.3.peg.653"/>
<dbReference type="RefSeq" id="WP_049755040.1">
    <property type="nucleotide sequence ID" value="NZ_ARYI01000002.1"/>
</dbReference>
<dbReference type="Pfam" id="PF08238">
    <property type="entry name" value="Sel1"/>
    <property type="match status" value="2"/>
</dbReference>
<evidence type="ECO:0000256" key="2">
    <source>
        <dbReference type="ARBA" id="ARBA00022737"/>
    </source>
</evidence>
<keyword evidence="2" id="KW-0677">Repeat</keyword>
<evidence type="ECO:0000256" key="4">
    <source>
        <dbReference type="SAM" id="SignalP"/>
    </source>
</evidence>